<evidence type="ECO:0008006" key="2">
    <source>
        <dbReference type="Google" id="ProtNLM"/>
    </source>
</evidence>
<evidence type="ECO:0000313" key="1">
    <source>
        <dbReference type="EMBL" id="MPN26025.1"/>
    </source>
</evidence>
<protein>
    <recommendedName>
        <fullName evidence="2">DUF3108 domain-containing protein</fullName>
    </recommendedName>
</protein>
<dbReference type="Pfam" id="PF11306">
    <property type="entry name" value="DUF3108"/>
    <property type="match status" value="1"/>
</dbReference>
<reference evidence="1" key="1">
    <citation type="submission" date="2019-08" db="EMBL/GenBank/DDBJ databases">
        <authorList>
            <person name="Kucharzyk K."/>
            <person name="Murdoch R.W."/>
            <person name="Higgins S."/>
            <person name="Loffler F."/>
        </authorList>
    </citation>
    <scope>NUCLEOTIDE SEQUENCE</scope>
</reference>
<gene>
    <name evidence="1" type="ORF">SDC9_173447</name>
</gene>
<proteinExistence type="predicted"/>
<name>A0A645GH56_9ZZZZ</name>
<dbReference type="EMBL" id="VSSQ01075425">
    <property type="protein sequence ID" value="MPN26025.1"/>
    <property type="molecule type" value="Genomic_DNA"/>
</dbReference>
<organism evidence="1">
    <name type="scientific">bioreactor metagenome</name>
    <dbReference type="NCBI Taxonomy" id="1076179"/>
    <lineage>
        <taxon>unclassified sequences</taxon>
        <taxon>metagenomes</taxon>
        <taxon>ecological metagenomes</taxon>
    </lineage>
</organism>
<comment type="caution">
    <text evidence="1">The sequence shown here is derived from an EMBL/GenBank/DDBJ whole genome shotgun (WGS) entry which is preliminary data.</text>
</comment>
<sequence>MDDPPRDSILKAKPLTFDILTLFYYSRNLPFSEKEIGVVQPVSFVIDGELFDIYFKFLGKENKKIEGLGHHKTLKFAAKVVAGEVFKGEEEMIIWVSDDYNKVPLYFESPIIVGKVSGRLKRYSGLKYPLSSKL</sequence>
<dbReference type="AlphaFoldDB" id="A0A645GH56"/>
<accession>A0A645GH56</accession>
<dbReference type="InterPro" id="IPR021457">
    <property type="entry name" value="DUF3108"/>
</dbReference>